<keyword evidence="4" id="KW-1185">Reference proteome</keyword>
<keyword evidence="1" id="KW-1133">Transmembrane helix</keyword>
<dbReference type="OrthoDB" id="6877662at2"/>
<dbReference type="PANTHER" id="PTHR40943:SF1">
    <property type="entry name" value="CYTOPLASMIC PROTEIN"/>
    <property type="match status" value="1"/>
</dbReference>
<reference evidence="3 4" key="1">
    <citation type="submission" date="2018-04" db="EMBL/GenBank/DDBJ databases">
        <title>Genomic Encyclopedia of Archaeal and Bacterial Type Strains, Phase II (KMG-II): from individual species to whole genera.</title>
        <authorList>
            <person name="Goeker M."/>
        </authorList>
    </citation>
    <scope>NUCLEOTIDE SEQUENCE [LARGE SCALE GENOMIC DNA]</scope>
    <source>
        <strain evidence="3 4">DSM 25521</strain>
    </source>
</reference>
<feature type="domain" description="(S)-ureidoglycine aminohydrolase cupin" evidence="2">
    <location>
        <begin position="42"/>
        <end position="112"/>
    </location>
</feature>
<organism evidence="3 4">
    <name type="scientific">Phreatobacter oligotrophus</name>
    <dbReference type="NCBI Taxonomy" id="1122261"/>
    <lineage>
        <taxon>Bacteria</taxon>
        <taxon>Pseudomonadati</taxon>
        <taxon>Pseudomonadota</taxon>
        <taxon>Alphaproteobacteria</taxon>
        <taxon>Hyphomicrobiales</taxon>
        <taxon>Phreatobacteraceae</taxon>
        <taxon>Phreatobacter</taxon>
    </lineage>
</organism>
<keyword evidence="1" id="KW-0812">Transmembrane</keyword>
<evidence type="ECO:0000256" key="1">
    <source>
        <dbReference type="SAM" id="Phobius"/>
    </source>
</evidence>
<sequence>MSRPPFSAESLTYLDLDPAPIRPEWIIGGQPVARCRHWSDSSDGTTSAMVWDCTAGSFRWYFGGDEIVHIIEGEVIVSGDGAAPRTLRPGDAALFRAGTWSTWHVPHYVRKHAICRDSLPAVVTLPLRAARKAGRIVERLRQVLPARTPTYAVRAGVPLVGIGLLGAIGVLGF</sequence>
<dbReference type="CDD" id="cd02227">
    <property type="entry name" value="cupin_TM1112-like"/>
    <property type="match status" value="1"/>
</dbReference>
<evidence type="ECO:0000313" key="4">
    <source>
        <dbReference type="Proteomes" id="UP000241808"/>
    </source>
</evidence>
<dbReference type="SUPFAM" id="SSF51182">
    <property type="entry name" value="RmlC-like cupins"/>
    <property type="match status" value="1"/>
</dbReference>
<name>A0A2T4Z1G5_9HYPH</name>
<gene>
    <name evidence="3" type="ORF">C8P69_106224</name>
</gene>
<dbReference type="InterPro" id="IPR011051">
    <property type="entry name" value="RmlC_Cupin_sf"/>
</dbReference>
<feature type="transmembrane region" description="Helical" evidence="1">
    <location>
        <begin position="151"/>
        <end position="171"/>
    </location>
</feature>
<evidence type="ECO:0000313" key="3">
    <source>
        <dbReference type="EMBL" id="PTM53570.1"/>
    </source>
</evidence>
<dbReference type="InterPro" id="IPR008579">
    <property type="entry name" value="UGlyAH_Cupin_dom"/>
</dbReference>
<protein>
    <recommendedName>
        <fullName evidence="2">(S)-ureidoglycine aminohydrolase cupin domain-containing protein</fullName>
    </recommendedName>
</protein>
<accession>A0A2T4Z1G5</accession>
<dbReference type="InterPro" id="IPR014710">
    <property type="entry name" value="RmlC-like_jellyroll"/>
</dbReference>
<dbReference type="Proteomes" id="UP000241808">
    <property type="component" value="Unassembled WGS sequence"/>
</dbReference>
<dbReference type="Pfam" id="PF05899">
    <property type="entry name" value="Cupin_3"/>
    <property type="match status" value="1"/>
</dbReference>
<dbReference type="AlphaFoldDB" id="A0A2T4Z1G5"/>
<proteinExistence type="predicted"/>
<dbReference type="RefSeq" id="WP_108178337.1">
    <property type="nucleotide sequence ID" value="NZ_PZZL01000006.1"/>
</dbReference>
<evidence type="ECO:0000259" key="2">
    <source>
        <dbReference type="Pfam" id="PF05899"/>
    </source>
</evidence>
<dbReference type="Gene3D" id="2.60.120.10">
    <property type="entry name" value="Jelly Rolls"/>
    <property type="match status" value="1"/>
</dbReference>
<comment type="caution">
    <text evidence="3">The sequence shown here is derived from an EMBL/GenBank/DDBJ whole genome shotgun (WGS) entry which is preliminary data.</text>
</comment>
<dbReference type="EMBL" id="PZZL01000006">
    <property type="protein sequence ID" value="PTM53570.1"/>
    <property type="molecule type" value="Genomic_DNA"/>
</dbReference>
<keyword evidence="1" id="KW-0472">Membrane</keyword>
<dbReference type="PANTHER" id="PTHR40943">
    <property type="entry name" value="CYTOPLASMIC PROTEIN-RELATED"/>
    <property type="match status" value="1"/>
</dbReference>